<dbReference type="SFLD" id="SFLDG01067">
    <property type="entry name" value="SPASM/twitch_domain_containing"/>
    <property type="match status" value="1"/>
</dbReference>
<evidence type="ECO:0000256" key="4">
    <source>
        <dbReference type="ARBA" id="ARBA00023004"/>
    </source>
</evidence>
<name>A0A1B9F8M4_9BACT</name>
<keyword evidence="8" id="KW-1185">Reference proteome</keyword>
<dbReference type="InterPro" id="IPR006638">
    <property type="entry name" value="Elp3/MiaA/NifB-like_rSAM"/>
</dbReference>
<keyword evidence="4" id="KW-0408">Iron</keyword>
<comment type="cofactor">
    <cofactor evidence="1">
        <name>[4Fe-4S] cluster</name>
        <dbReference type="ChEBI" id="CHEBI:49883"/>
    </cofactor>
</comment>
<dbReference type="AlphaFoldDB" id="A0A1B9F8M4"/>
<dbReference type="PROSITE" id="PS51918">
    <property type="entry name" value="RADICAL_SAM"/>
    <property type="match status" value="1"/>
</dbReference>
<evidence type="ECO:0000259" key="6">
    <source>
        <dbReference type="PROSITE" id="PS51918"/>
    </source>
</evidence>
<gene>
    <name evidence="7" type="ORF">DBT_0593</name>
</gene>
<dbReference type="Gene3D" id="3.40.50.150">
    <property type="entry name" value="Vaccinia Virus protein VP39"/>
    <property type="match status" value="1"/>
</dbReference>
<dbReference type="InterPro" id="IPR029063">
    <property type="entry name" value="SAM-dependent_MTases_sf"/>
</dbReference>
<comment type="caution">
    <text evidence="7">The sequence shown here is derived from an EMBL/GenBank/DDBJ whole genome shotgun (WGS) entry which is preliminary data.</text>
</comment>
<dbReference type="RefSeq" id="WP_067616208.1">
    <property type="nucleotide sequence ID" value="NZ_MAGO01000002.1"/>
</dbReference>
<protein>
    <submittedName>
        <fullName evidence="7">SAM-dependent methyltransferase</fullName>
    </submittedName>
</protein>
<dbReference type="GO" id="GO:0032259">
    <property type="term" value="P:methylation"/>
    <property type="evidence" value="ECO:0007669"/>
    <property type="project" value="UniProtKB-KW"/>
</dbReference>
<evidence type="ECO:0000256" key="2">
    <source>
        <dbReference type="ARBA" id="ARBA00022691"/>
    </source>
</evidence>
<proteinExistence type="predicted"/>
<dbReference type="InterPro" id="IPR050377">
    <property type="entry name" value="Radical_SAM_PqqE_MftC-like"/>
</dbReference>
<sequence length="1022" mass="113475">MPFWFVVNERADTILKDIQKLCEKEIVRSLINFSIGPERAFFEARHFLGSITIPPVSPYEGRKGKGLEGLRELWFHLLDRCNLSCRHCLFSEFRARNRTLKEDTVKKAIKKAIDHGLNVVCFTGGEPFLYPHFDSILRYCMDIPNLKIAVLTNGLLCQDLLKDFSFLKKDRIHFQVSLEGPKDIHDSIRGKGSFDRAKAGIESLIERGFSVTCAMSVNKITIHHIKETLHILKDLGITGCHLLWHFDQGAGTGLSVSEDELLIENFASFLKEADCLGIEVDNLDAIRSQVFSPPGTRYDLGSAGWESLCVGPDGKVWPTPATVDRPGFLCGELLKGGEDLLDIWKTSPKLEEIRSLSLIDSQEMREDPWHFLTGGGDIDHCLEPLKNHEGFSLNPDPNSPFYEAMIQYAIKFECNGLPKRENNMGVVLKMGDVSFECHEIKDVNFLHSNCLLSMGQGDQRGLVQEFYSRRVKEPDKKIQNPTLSGIEGINFVPKANIERSYGCGSPVEDALLQAGEYVCDLGCGTGVECLIAAKKVGPSGRVIGLDMTDEMLKVANEGKHSIVKGLGYDNISFIKAHLEDIPIESGTLDCIISNCVLNLTKNKRRVLKEAFRCLKPGGRIVISDVVTECEPMPWIRGNKVLVGECLGGALVQSYLFSMLRDLGFEHSKIIKRFPYREVSGHRFYSLTFEAKKPLEDRPKEKKINALLKGPIEGLFLKDGTLLTKGTTKGISHDISEDLPDDLVLKIDPHSGEALNQLDDGSCSCCSSPNLAQVMPKERIRPKQPSGCLLCGAPIVYLDTPVKLECDICGTVFKTQTRCIKGHFCCDSCHVEEPLEVIRELAINTTETDMISLMKRIRTNPRFPMHGPEHHAMVPGIILATYKNLGGDIGDEKILAAIEKGSKVPGGACGFMGSCGAAIGVGVAFSVLLDSSPLSPRARSIVQKIVGEVLLKIGERVASRCCQRESYIALKEAKRFSEKYLDINLVADHDLICTQYDRNRECIKRACCLYPSKKYGLKGVSFL</sequence>
<dbReference type="EMBL" id="MAGO01000002">
    <property type="protein sequence ID" value="OCC16131.1"/>
    <property type="molecule type" value="Genomic_DNA"/>
</dbReference>
<dbReference type="Pfam" id="PF18978">
    <property type="entry name" value="DUF5714"/>
    <property type="match status" value="1"/>
</dbReference>
<evidence type="ECO:0000313" key="7">
    <source>
        <dbReference type="EMBL" id="OCC16131.1"/>
    </source>
</evidence>
<evidence type="ECO:0000256" key="1">
    <source>
        <dbReference type="ARBA" id="ARBA00001966"/>
    </source>
</evidence>
<keyword evidence="2" id="KW-0949">S-adenosyl-L-methionine</keyword>
<dbReference type="InterPro" id="IPR058240">
    <property type="entry name" value="rSAM_sf"/>
</dbReference>
<dbReference type="InterPro" id="IPR043768">
    <property type="entry name" value="DUF5714"/>
</dbReference>
<keyword evidence="7" id="KW-0489">Methyltransferase</keyword>
<evidence type="ECO:0000313" key="8">
    <source>
        <dbReference type="Proteomes" id="UP000093080"/>
    </source>
</evidence>
<dbReference type="InterPro" id="IPR013785">
    <property type="entry name" value="Aldolase_TIM"/>
</dbReference>
<dbReference type="CDD" id="cd02440">
    <property type="entry name" value="AdoMet_MTases"/>
    <property type="match status" value="1"/>
</dbReference>
<dbReference type="SUPFAM" id="SSF53335">
    <property type="entry name" value="S-adenosyl-L-methionine-dependent methyltransferases"/>
    <property type="match status" value="1"/>
</dbReference>
<dbReference type="InterPro" id="IPR007197">
    <property type="entry name" value="rSAM"/>
</dbReference>
<evidence type="ECO:0000256" key="3">
    <source>
        <dbReference type="ARBA" id="ARBA00022723"/>
    </source>
</evidence>
<dbReference type="PANTHER" id="PTHR11228">
    <property type="entry name" value="RADICAL SAM DOMAIN PROTEIN"/>
    <property type="match status" value="1"/>
</dbReference>
<dbReference type="Proteomes" id="UP000093080">
    <property type="component" value="Unassembled WGS sequence"/>
</dbReference>
<dbReference type="OrthoDB" id="9765084at2"/>
<keyword evidence="7" id="KW-0808">Transferase</keyword>
<dbReference type="CDD" id="cd01335">
    <property type="entry name" value="Radical_SAM"/>
    <property type="match status" value="1"/>
</dbReference>
<keyword evidence="3" id="KW-0479">Metal-binding</keyword>
<feature type="domain" description="Radical SAM core" evidence="6">
    <location>
        <begin position="65"/>
        <end position="294"/>
    </location>
</feature>
<dbReference type="SUPFAM" id="SSF102114">
    <property type="entry name" value="Radical SAM enzymes"/>
    <property type="match status" value="1"/>
</dbReference>
<dbReference type="GO" id="GO:0008168">
    <property type="term" value="F:methyltransferase activity"/>
    <property type="evidence" value="ECO:0007669"/>
    <property type="project" value="UniProtKB-KW"/>
</dbReference>
<dbReference type="SFLD" id="SFLDS00029">
    <property type="entry name" value="Radical_SAM"/>
    <property type="match status" value="1"/>
</dbReference>
<dbReference type="STRING" id="1156395.DBT_0593"/>
<dbReference type="Gene3D" id="3.20.20.70">
    <property type="entry name" value="Aldolase class I"/>
    <property type="match status" value="1"/>
</dbReference>
<dbReference type="Pfam" id="PF13847">
    <property type="entry name" value="Methyltransf_31"/>
    <property type="match status" value="1"/>
</dbReference>
<evidence type="ECO:0000256" key="5">
    <source>
        <dbReference type="ARBA" id="ARBA00023014"/>
    </source>
</evidence>
<dbReference type="SMART" id="SM00729">
    <property type="entry name" value="Elp3"/>
    <property type="match status" value="1"/>
</dbReference>
<dbReference type="Pfam" id="PF04055">
    <property type="entry name" value="Radical_SAM"/>
    <property type="match status" value="1"/>
</dbReference>
<dbReference type="InterPro" id="IPR025714">
    <property type="entry name" value="Methyltranfer_dom"/>
</dbReference>
<organism evidence="7 8">
    <name type="scientific">Dissulfuribacter thermophilus</name>
    <dbReference type="NCBI Taxonomy" id="1156395"/>
    <lineage>
        <taxon>Bacteria</taxon>
        <taxon>Pseudomonadati</taxon>
        <taxon>Thermodesulfobacteriota</taxon>
        <taxon>Dissulfuribacteria</taxon>
        <taxon>Dissulfuribacterales</taxon>
        <taxon>Dissulfuribacteraceae</taxon>
        <taxon>Dissulfuribacter</taxon>
    </lineage>
</organism>
<keyword evidence="5" id="KW-0411">Iron-sulfur</keyword>
<reference evidence="7 8" key="1">
    <citation type="submission" date="2016-06" db="EMBL/GenBank/DDBJ databases">
        <title>Respiratory ammonification of nitrate coupled to the oxidation of elemental sulfur in deep-sea autotrophic thermophilic bacteria.</title>
        <authorList>
            <person name="Slobodkina G.B."/>
            <person name="Mardanov A.V."/>
            <person name="Ravin N.V."/>
            <person name="Frolova A.A."/>
            <person name="Viryasiv M.B."/>
            <person name="Chernyh N.A."/>
            <person name="Bonch-Osmolovskaya E.A."/>
            <person name="Slobodkin A.I."/>
        </authorList>
    </citation>
    <scope>NUCLEOTIDE SEQUENCE [LARGE SCALE GENOMIC DNA]</scope>
    <source>
        <strain evidence="7 8">S69</strain>
    </source>
</reference>
<accession>A0A1B9F8M4</accession>
<dbReference type="SFLD" id="SFLDG01386">
    <property type="entry name" value="main_SPASM_domain-containing"/>
    <property type="match status" value="1"/>
</dbReference>
<dbReference type="GO" id="GO:0046872">
    <property type="term" value="F:metal ion binding"/>
    <property type="evidence" value="ECO:0007669"/>
    <property type="project" value="UniProtKB-KW"/>
</dbReference>
<dbReference type="GO" id="GO:0051536">
    <property type="term" value="F:iron-sulfur cluster binding"/>
    <property type="evidence" value="ECO:0007669"/>
    <property type="project" value="UniProtKB-KW"/>
</dbReference>
<dbReference type="PANTHER" id="PTHR11228:SF7">
    <property type="entry name" value="PQQA PEPTIDE CYCLASE"/>
    <property type="match status" value="1"/>
</dbReference>